<evidence type="ECO:0000259" key="3">
    <source>
        <dbReference type="PROSITE" id="PS50103"/>
    </source>
</evidence>
<feature type="domain" description="C3H1-type" evidence="3">
    <location>
        <begin position="618"/>
        <end position="646"/>
    </location>
</feature>
<evidence type="ECO:0000313" key="4">
    <source>
        <dbReference type="EMBL" id="KAG8228682.1"/>
    </source>
</evidence>
<keyword evidence="1" id="KW-0862">Zinc</keyword>
<sequence>MADSKEKNLLNEIAYLTRLIGQHKHQLATSNAWDANGYKFSSSYPGANVHSRLTKSVKPIQTSSFRHASAAKQKPSMNIKLNSRENIQQKTNVHLNPKFQAATPRVAEVLNLNPSKLEVPRVHINPNFYRAEKISKSPQINVNSKAGDVTEFDSKTVKSSDIVSKSNALPEQKLKVHVNPKFCKVLPANSPHTQLRTLMANKVHVNPKLVERVLKEKNESGVAAANCTKVEAQVSALGYNPSVFPKPNSVNFAASYNQNIEKAKLISQASSKRNEFITLGNRKLVRINRRQDSDSKKDKHRIRRNSISSSRQKRISIVSPRTVKKAKSITSKYKLVKIHSPVPSPSSKANVRTKYKIDRTANANFYLRTPKKDNLALRLKKSKLPQRQGRFPVGSSRTSNGNLVWQRTWSLLAEEFKTTNTKLYRIGSSPVVKKDTVNSAKVNNVFSTSLVRIGGVLYKSSRNKLTRSQCPVNTPKKKTNSAVPLRKKGKLNTKQQFLLIRGHKFVMDAQGKTLRRVTPANSSFGKEPSAGPSYSLRRVDIGGVTFVQKSSNVLMRTDTHKARSLLSYAKQKSIATLMKKLKKNNQPCMFYRRFGRCLRNEKGKCPCVHDRKHVDCKKRHINICPDFEKKGECLKGKNCPYPHIKAKRNQPKKRMSIKVSKPTSSYKHVVDLKKKPMPVAKVEMKRYYLTPGEPVGISSNISDNSGNQTSEECKSNVNIPCSTQVSRVSDQKTTAEERMADIIPSRIIIEREKIGTLPSFIPL</sequence>
<dbReference type="InterPro" id="IPR000571">
    <property type="entry name" value="Znf_CCCH"/>
</dbReference>
<dbReference type="Proteomes" id="UP000792457">
    <property type="component" value="Unassembled WGS sequence"/>
</dbReference>
<accession>A0A8K0P0N1</accession>
<dbReference type="OrthoDB" id="3247158at2759"/>
<feature type="compositionally biased region" description="Low complexity" evidence="2">
    <location>
        <begin position="305"/>
        <end position="314"/>
    </location>
</feature>
<feature type="domain" description="C3H1-type" evidence="3">
    <location>
        <begin position="582"/>
        <end position="612"/>
    </location>
</feature>
<gene>
    <name evidence="4" type="ORF">J437_LFUL008670</name>
</gene>
<reference evidence="4" key="2">
    <citation type="submission" date="2017-10" db="EMBL/GenBank/DDBJ databases">
        <title>Ladona fulva Genome sequencing and assembly.</title>
        <authorList>
            <person name="Murali S."/>
            <person name="Richards S."/>
            <person name="Bandaranaike D."/>
            <person name="Bellair M."/>
            <person name="Blankenburg K."/>
            <person name="Chao H."/>
            <person name="Dinh H."/>
            <person name="Doddapaneni H."/>
            <person name="Dugan-Rocha S."/>
            <person name="Elkadiri S."/>
            <person name="Gnanaolivu R."/>
            <person name="Hernandez B."/>
            <person name="Skinner E."/>
            <person name="Javaid M."/>
            <person name="Lee S."/>
            <person name="Li M."/>
            <person name="Ming W."/>
            <person name="Munidasa M."/>
            <person name="Muniz J."/>
            <person name="Nguyen L."/>
            <person name="Hughes D."/>
            <person name="Osuji N."/>
            <person name="Pu L.-L."/>
            <person name="Puazo M."/>
            <person name="Qu C."/>
            <person name="Quiroz J."/>
            <person name="Raj R."/>
            <person name="Weissenberger G."/>
            <person name="Xin Y."/>
            <person name="Zou X."/>
            <person name="Han Y."/>
            <person name="Worley K."/>
            <person name="Muzny D."/>
            <person name="Gibbs R."/>
        </authorList>
    </citation>
    <scope>NUCLEOTIDE SEQUENCE</scope>
    <source>
        <strain evidence="4">Sampled in the wild</strain>
    </source>
</reference>
<dbReference type="PANTHER" id="PTHR46156:SF1">
    <property type="entry name" value="ZINC FINGER CCCH DOMAIN-CONTAINING PROTEIN 3"/>
    <property type="match status" value="1"/>
</dbReference>
<dbReference type="GO" id="GO:0005634">
    <property type="term" value="C:nucleus"/>
    <property type="evidence" value="ECO:0007669"/>
    <property type="project" value="TreeGrafter"/>
</dbReference>
<evidence type="ECO:0000256" key="2">
    <source>
        <dbReference type="SAM" id="MobiDB-lite"/>
    </source>
</evidence>
<feature type="zinc finger region" description="C3H1-type" evidence="1">
    <location>
        <begin position="618"/>
        <end position="646"/>
    </location>
</feature>
<name>A0A8K0P0N1_LADFU</name>
<evidence type="ECO:0000256" key="1">
    <source>
        <dbReference type="PROSITE-ProRule" id="PRU00723"/>
    </source>
</evidence>
<dbReference type="PANTHER" id="PTHR46156">
    <property type="entry name" value="CCCH ZINGC FINGER"/>
    <property type="match status" value="1"/>
</dbReference>
<dbReference type="SMART" id="SM00356">
    <property type="entry name" value="ZnF_C3H1"/>
    <property type="match status" value="2"/>
</dbReference>
<reference evidence="4" key="1">
    <citation type="submission" date="2013-04" db="EMBL/GenBank/DDBJ databases">
        <authorList>
            <person name="Qu J."/>
            <person name="Murali S.C."/>
            <person name="Bandaranaike D."/>
            <person name="Bellair M."/>
            <person name="Blankenburg K."/>
            <person name="Chao H."/>
            <person name="Dinh H."/>
            <person name="Doddapaneni H."/>
            <person name="Downs B."/>
            <person name="Dugan-Rocha S."/>
            <person name="Elkadiri S."/>
            <person name="Gnanaolivu R.D."/>
            <person name="Hernandez B."/>
            <person name="Javaid M."/>
            <person name="Jayaseelan J.C."/>
            <person name="Lee S."/>
            <person name="Li M."/>
            <person name="Ming W."/>
            <person name="Munidasa M."/>
            <person name="Muniz J."/>
            <person name="Nguyen L."/>
            <person name="Ongeri F."/>
            <person name="Osuji N."/>
            <person name="Pu L.-L."/>
            <person name="Puazo M."/>
            <person name="Qu C."/>
            <person name="Quiroz J."/>
            <person name="Raj R."/>
            <person name="Weissenberger G."/>
            <person name="Xin Y."/>
            <person name="Zou X."/>
            <person name="Han Y."/>
            <person name="Richards S."/>
            <person name="Worley K."/>
            <person name="Muzny D."/>
            <person name="Gibbs R."/>
        </authorList>
    </citation>
    <scope>NUCLEOTIDE SEQUENCE</scope>
    <source>
        <strain evidence="4">Sampled in the wild</strain>
    </source>
</reference>
<dbReference type="Gene3D" id="4.10.1000.10">
    <property type="entry name" value="Zinc finger, CCCH-type"/>
    <property type="match status" value="1"/>
</dbReference>
<evidence type="ECO:0000313" key="5">
    <source>
        <dbReference type="Proteomes" id="UP000792457"/>
    </source>
</evidence>
<protein>
    <recommendedName>
        <fullName evidence="3">C3H1-type domain-containing protein</fullName>
    </recommendedName>
</protein>
<dbReference type="GO" id="GO:0008270">
    <property type="term" value="F:zinc ion binding"/>
    <property type="evidence" value="ECO:0007669"/>
    <property type="project" value="UniProtKB-KW"/>
</dbReference>
<feature type="region of interest" description="Disordered" evidence="2">
    <location>
        <begin position="289"/>
        <end position="314"/>
    </location>
</feature>
<keyword evidence="1" id="KW-0863">Zinc-finger</keyword>
<organism evidence="4 5">
    <name type="scientific">Ladona fulva</name>
    <name type="common">Scarce chaser dragonfly</name>
    <name type="synonym">Libellula fulva</name>
    <dbReference type="NCBI Taxonomy" id="123851"/>
    <lineage>
        <taxon>Eukaryota</taxon>
        <taxon>Metazoa</taxon>
        <taxon>Ecdysozoa</taxon>
        <taxon>Arthropoda</taxon>
        <taxon>Hexapoda</taxon>
        <taxon>Insecta</taxon>
        <taxon>Pterygota</taxon>
        <taxon>Palaeoptera</taxon>
        <taxon>Odonata</taxon>
        <taxon>Epiprocta</taxon>
        <taxon>Anisoptera</taxon>
        <taxon>Libelluloidea</taxon>
        <taxon>Libellulidae</taxon>
        <taxon>Ladona</taxon>
    </lineage>
</organism>
<dbReference type="PROSITE" id="PS50103">
    <property type="entry name" value="ZF_C3H1"/>
    <property type="match status" value="2"/>
</dbReference>
<proteinExistence type="predicted"/>
<keyword evidence="5" id="KW-1185">Reference proteome</keyword>
<comment type="caution">
    <text evidence="4">The sequence shown here is derived from an EMBL/GenBank/DDBJ whole genome shotgun (WGS) entry which is preliminary data.</text>
</comment>
<feature type="zinc finger region" description="C3H1-type" evidence="1">
    <location>
        <begin position="582"/>
        <end position="612"/>
    </location>
</feature>
<dbReference type="EMBL" id="KZ308381">
    <property type="protein sequence ID" value="KAG8228682.1"/>
    <property type="molecule type" value="Genomic_DNA"/>
</dbReference>
<dbReference type="AlphaFoldDB" id="A0A8K0P0N1"/>
<keyword evidence="1" id="KW-0479">Metal-binding</keyword>